<keyword evidence="2" id="KW-1185">Reference proteome</keyword>
<name>A0ABT1I6B9_9PSEU</name>
<evidence type="ECO:0000313" key="1">
    <source>
        <dbReference type="EMBL" id="MCP2268180.1"/>
    </source>
</evidence>
<evidence type="ECO:0000313" key="2">
    <source>
        <dbReference type="Proteomes" id="UP001205185"/>
    </source>
</evidence>
<dbReference type="Proteomes" id="UP001205185">
    <property type="component" value="Unassembled WGS sequence"/>
</dbReference>
<reference evidence="1 2" key="1">
    <citation type="submission" date="2022-06" db="EMBL/GenBank/DDBJ databases">
        <title>Genomic Encyclopedia of Archaeal and Bacterial Type Strains, Phase II (KMG-II): from individual species to whole genera.</title>
        <authorList>
            <person name="Goeker M."/>
        </authorList>
    </citation>
    <scope>NUCLEOTIDE SEQUENCE [LARGE SCALE GENOMIC DNA]</scope>
    <source>
        <strain evidence="1 2">DSM 44255</strain>
    </source>
</reference>
<proteinExistence type="predicted"/>
<sequence length="67" mass="7021">MSTSNQAGNKAVRITVRVEGRCGNNHLVSHNLIINVPSGSRGFADATTDCPTCKSKVDMVGSFTTPA</sequence>
<organism evidence="1 2">
    <name type="scientific">Actinokineospora diospyrosa</name>
    <dbReference type="NCBI Taxonomy" id="103728"/>
    <lineage>
        <taxon>Bacteria</taxon>
        <taxon>Bacillati</taxon>
        <taxon>Actinomycetota</taxon>
        <taxon>Actinomycetes</taxon>
        <taxon>Pseudonocardiales</taxon>
        <taxon>Pseudonocardiaceae</taxon>
        <taxon>Actinokineospora</taxon>
    </lineage>
</organism>
<dbReference type="EMBL" id="JAMTCO010000002">
    <property type="protein sequence ID" value="MCP2268180.1"/>
    <property type="molecule type" value="Genomic_DNA"/>
</dbReference>
<dbReference type="RefSeq" id="WP_253885115.1">
    <property type="nucleotide sequence ID" value="NZ_BAAAVB010000006.1"/>
</dbReference>
<protein>
    <submittedName>
        <fullName evidence="1">Uncharacterized protein</fullName>
    </submittedName>
</protein>
<gene>
    <name evidence="1" type="ORF">LV75_000666</name>
</gene>
<comment type="caution">
    <text evidence="1">The sequence shown here is derived from an EMBL/GenBank/DDBJ whole genome shotgun (WGS) entry which is preliminary data.</text>
</comment>
<accession>A0ABT1I6B9</accession>